<evidence type="ECO:0000313" key="3">
    <source>
        <dbReference type="Proteomes" id="UP000176544"/>
    </source>
</evidence>
<sequence length="101" mass="11467">MTNAPAYIAARFLQRFIGFFVHWYVGGTRIFWTSTLRVLNELENLFGRPVGGSPINLINWGLRVLWGGVVCTLVVFAALVIYTCWFLLPPYALFRALDAIL</sequence>
<dbReference type="EMBL" id="MHJA01000023">
    <property type="protein sequence ID" value="OGY60782.1"/>
    <property type="molecule type" value="Genomic_DNA"/>
</dbReference>
<keyword evidence="1" id="KW-1133">Transmembrane helix</keyword>
<comment type="caution">
    <text evidence="2">The sequence shown here is derived from an EMBL/GenBank/DDBJ whole genome shotgun (WGS) entry which is preliminary data.</text>
</comment>
<name>A0A1G1Z810_9BACT</name>
<evidence type="ECO:0000256" key="1">
    <source>
        <dbReference type="SAM" id="Phobius"/>
    </source>
</evidence>
<proteinExistence type="predicted"/>
<reference evidence="2 3" key="1">
    <citation type="journal article" date="2016" name="Nat. Commun.">
        <title>Thousands of microbial genomes shed light on interconnected biogeochemical processes in an aquifer system.</title>
        <authorList>
            <person name="Anantharaman K."/>
            <person name="Brown C.T."/>
            <person name="Hug L.A."/>
            <person name="Sharon I."/>
            <person name="Castelle C.J."/>
            <person name="Probst A.J."/>
            <person name="Thomas B.C."/>
            <person name="Singh A."/>
            <person name="Wilkins M.J."/>
            <person name="Karaoz U."/>
            <person name="Brodie E.L."/>
            <person name="Williams K.H."/>
            <person name="Hubbard S.S."/>
            <person name="Banfield J.F."/>
        </authorList>
    </citation>
    <scope>NUCLEOTIDE SEQUENCE [LARGE SCALE GENOMIC DNA]</scope>
</reference>
<keyword evidence="1" id="KW-0472">Membrane</keyword>
<feature type="transmembrane region" description="Helical" evidence="1">
    <location>
        <begin position="64"/>
        <end position="88"/>
    </location>
</feature>
<organism evidence="2 3">
    <name type="scientific">Candidatus Colwellbacteria bacterium RIFCSPLOWO2_02_FULL_45_11</name>
    <dbReference type="NCBI Taxonomy" id="1797692"/>
    <lineage>
        <taxon>Bacteria</taxon>
        <taxon>Candidatus Colwelliibacteriota</taxon>
    </lineage>
</organism>
<accession>A0A1G1Z810</accession>
<dbReference type="STRING" id="1797692.A3I33_02390"/>
<evidence type="ECO:0000313" key="2">
    <source>
        <dbReference type="EMBL" id="OGY60782.1"/>
    </source>
</evidence>
<feature type="transmembrane region" description="Helical" evidence="1">
    <location>
        <begin position="12"/>
        <end position="32"/>
    </location>
</feature>
<protein>
    <submittedName>
        <fullName evidence="2">Uncharacterized protein</fullName>
    </submittedName>
</protein>
<dbReference type="AlphaFoldDB" id="A0A1G1Z810"/>
<dbReference type="Proteomes" id="UP000176544">
    <property type="component" value="Unassembled WGS sequence"/>
</dbReference>
<gene>
    <name evidence="2" type="ORF">A3I33_02390</name>
</gene>
<keyword evidence="1" id="KW-0812">Transmembrane</keyword>